<accession>E6TDI5</accession>
<dbReference type="HOGENOM" id="CLU_007800_0_0_11"/>
<name>E6TDI5_MYCSR</name>
<keyword evidence="4" id="KW-1185">Reference proteome</keyword>
<evidence type="ECO:0000313" key="4">
    <source>
        <dbReference type="Proteomes" id="UP000008916"/>
    </source>
</evidence>
<proteinExistence type="predicted"/>
<protein>
    <submittedName>
        <fullName evidence="3">Z1 domain-containing protein</fullName>
    </submittedName>
</protein>
<feature type="domain" description="Putative endonuclease Z1" evidence="2">
    <location>
        <begin position="490"/>
        <end position="737"/>
    </location>
</feature>
<sequence>MTDSGNEWQGDLIAAVASLTEKGPARLLKRVNVDRDDADEVTPNDLVAFLNDDNQQSSTALLRLTLALSDWDFAIEPVWDKGDGGATEPRTEERRQRVYELLGIPDAARVRLSEIAPVATMRTAVISLRWKPWYTEERRIASALYWPHYRDHLLKQPGWSGESVAALDDATDQVVQRLSDPSSDDSYQSKGLVVGYVQSGKTANFAGVIAKAIDAGYRLIIVMTGTIELLRSQTQRRLDRELVGQENLTRGLDPESAEEFDYADDPDWQAGRFISHGNTFHQKGYPAIERLTFLNDDYQRLRQGLTRMNFPLVDRSKRFYEPENLMPADARIAVVKKNKTVLAKLAKDLKPLRDKLADIPALIIDDESDLASVNTKNPEKTSERTAINKAISDLLRQLPRGQLVMYTATPFANFFVDPDDNEDVFPRNFIISLDRPPNYMGVADFHDIDWNTEDPKSDPATSNERAYVRKVGPPPDFADEKALGRRKTEMLDALDAFVLSGALKLYRANADGIRVRHHTMMVHESTKNAEQKDQADLIREVWAEAAYHSPQALSRLRKLWDNDYEPVCRARAGKYSVPGSFDELKRSIGEALRRINEMGDPVLIVNGDADVQRNQQALDFDRNDVWRILVGGAKLSRGFTVEGLTISFYTRKALQADTLMQAGRWFGYRDGYRDLVRLFIRRDPDDAIQRVDLYEAFEGLMRDEMALRESLEEYEGFDENGDPILEPWQVPPIVSQHLPYLRPSARNKMFNAEIHTKGDAGRLKDYYGIPPRSSGDEKRLNFELWAPILASAIETKSFQSSRRKAEERTPKPFTAKVGTVAISDFLTLLDGLNWDERFRQVIDPTRRFYHNLAERGGLTDLVILWPQLTSESQLVELPGIGQGQVVTRQRREEPRIGFVGSDAKHRDAAERIAGAAKANADPVADALRDPARRRAALLVYVAADPVAKGAGKATFKDLDAAPDAKDLAVLMSLVAPSTATTHGKSVIEWTVRRPSLRGTAAVPK</sequence>
<dbReference type="AlphaFoldDB" id="E6TDI5"/>
<dbReference type="KEGG" id="msp:Mspyr1_08690"/>
<dbReference type="Pfam" id="PF10593">
    <property type="entry name" value="Z1"/>
    <property type="match status" value="1"/>
</dbReference>
<dbReference type="InterPro" id="IPR018310">
    <property type="entry name" value="Put_endonuclease_Z1-dom"/>
</dbReference>
<organism evidence="3 4">
    <name type="scientific">Mycolicibacterium gilvum (strain DSM 45189 / LMG 24558 / Spyr1)</name>
    <name type="common">Mycobacterium gilvum</name>
    <dbReference type="NCBI Taxonomy" id="278137"/>
    <lineage>
        <taxon>Bacteria</taxon>
        <taxon>Bacillati</taxon>
        <taxon>Actinomycetota</taxon>
        <taxon>Actinomycetes</taxon>
        <taxon>Mycobacteriales</taxon>
        <taxon>Mycobacteriaceae</taxon>
        <taxon>Mycolicibacterium</taxon>
    </lineage>
</organism>
<dbReference type="RefSeq" id="WP_013470719.1">
    <property type="nucleotide sequence ID" value="NC_014814.1"/>
</dbReference>
<gene>
    <name evidence="3" type="ordered locus">Mspyr1_08690</name>
</gene>
<evidence type="ECO:0000313" key="3">
    <source>
        <dbReference type="EMBL" id="ADT97565.1"/>
    </source>
</evidence>
<dbReference type="EMBL" id="CP002385">
    <property type="protein sequence ID" value="ADT97565.1"/>
    <property type="molecule type" value="Genomic_DNA"/>
</dbReference>
<dbReference type="InterPro" id="IPR027417">
    <property type="entry name" value="P-loop_NTPase"/>
</dbReference>
<dbReference type="Proteomes" id="UP000008916">
    <property type="component" value="Chromosome"/>
</dbReference>
<dbReference type="SUPFAM" id="SSF52540">
    <property type="entry name" value="P-loop containing nucleoside triphosphate hydrolases"/>
    <property type="match status" value="1"/>
</dbReference>
<evidence type="ECO:0000256" key="1">
    <source>
        <dbReference type="SAM" id="MobiDB-lite"/>
    </source>
</evidence>
<reference evidence="3 4" key="1">
    <citation type="journal article" date="2011" name="Stand. Genomic Sci.">
        <title>Complete genome sequence of Mycobacterium sp. strain (Spyr1) and reclassification to Mycobacterium gilvum Spyr1.</title>
        <authorList>
            <person name="Kallimanis A."/>
            <person name="Karabika E."/>
            <person name="Mavromatis K."/>
            <person name="Lapidus A."/>
            <person name="Labutti K.M."/>
            <person name="Liolios K."/>
            <person name="Ivanova N."/>
            <person name="Goodwin L."/>
            <person name="Woyke T."/>
            <person name="Velentzas A.D."/>
            <person name="Perisynakis A."/>
            <person name="Ouzounis C.C."/>
            <person name="Kyrpides N.C."/>
            <person name="Koukkou A.I."/>
            <person name="Drainas C."/>
        </authorList>
    </citation>
    <scope>NUCLEOTIDE SEQUENCE [LARGE SCALE GENOMIC DNA]</scope>
    <source>
        <strain evidence="4">DSM 45189 / LMG 24558 / Spyr1</strain>
    </source>
</reference>
<feature type="region of interest" description="Disordered" evidence="1">
    <location>
        <begin position="453"/>
        <end position="473"/>
    </location>
</feature>
<dbReference type="REBASE" id="29911">
    <property type="entry name" value="MspS1ORF8690P"/>
</dbReference>
<evidence type="ECO:0000259" key="2">
    <source>
        <dbReference type="Pfam" id="PF10593"/>
    </source>
</evidence>